<proteinExistence type="predicted"/>
<dbReference type="Proteomes" id="UP001286174">
    <property type="component" value="Unassembled WGS sequence"/>
</dbReference>
<gene>
    <name evidence="1" type="ORF">MOZ60_06985</name>
</gene>
<dbReference type="AlphaFoldDB" id="A0AB35U711"/>
<name>A0AB35U711_9FIRM</name>
<evidence type="ECO:0000313" key="2">
    <source>
        <dbReference type="Proteomes" id="UP001286174"/>
    </source>
</evidence>
<dbReference type="RefSeq" id="WP_108774155.1">
    <property type="nucleotide sequence ID" value="NZ_JALBUR010000015.1"/>
</dbReference>
<keyword evidence="2" id="KW-1185">Reference proteome</keyword>
<dbReference type="EMBL" id="JALBUR010000015">
    <property type="protein sequence ID" value="MDX8419836.1"/>
    <property type="molecule type" value="Genomic_DNA"/>
</dbReference>
<reference evidence="1 2" key="1">
    <citation type="submission" date="2022-03" db="EMBL/GenBank/DDBJ databases">
        <title>Novel taxa within the pig intestine.</title>
        <authorList>
            <person name="Wylensek D."/>
            <person name="Bishof K."/>
            <person name="Afrizal A."/>
            <person name="Clavel T."/>
        </authorList>
    </citation>
    <scope>NUCLEOTIDE SEQUENCE [LARGE SCALE GENOMIC DNA]</scope>
    <source>
        <strain evidence="1 2">CLA-KB-P133</strain>
    </source>
</reference>
<sequence>MMKTIVVTSVKKNAGCTEVVWQLNGSEQVSHFYRHGDGSIGFDPYFVRHSLTVQAVVFALANDSSFPRKGKKTAVLSA</sequence>
<evidence type="ECO:0000313" key="1">
    <source>
        <dbReference type="EMBL" id="MDX8419836.1"/>
    </source>
</evidence>
<accession>A0AB35U711</accession>
<organism evidence="1 2">
    <name type="scientific">Grylomicrobium aquisgranensis</name>
    <dbReference type="NCBI Taxonomy" id="2926318"/>
    <lineage>
        <taxon>Bacteria</taxon>
        <taxon>Bacillati</taxon>
        <taxon>Bacillota</taxon>
        <taxon>Erysipelotrichia</taxon>
        <taxon>Erysipelotrichales</taxon>
        <taxon>Erysipelotrichaceae</taxon>
        <taxon>Grylomicrobium</taxon>
    </lineage>
</organism>
<protein>
    <submittedName>
        <fullName evidence="1">Uncharacterized protein</fullName>
    </submittedName>
</protein>
<comment type="caution">
    <text evidence="1">The sequence shown here is derived from an EMBL/GenBank/DDBJ whole genome shotgun (WGS) entry which is preliminary data.</text>
</comment>